<feature type="transmembrane region" description="Helical" evidence="1">
    <location>
        <begin position="143"/>
        <end position="171"/>
    </location>
</feature>
<keyword evidence="1" id="KW-0812">Transmembrane</keyword>
<evidence type="ECO:0000313" key="2">
    <source>
        <dbReference type="EMBL" id="TCO72877.1"/>
    </source>
</evidence>
<reference evidence="2 3" key="1">
    <citation type="submission" date="2019-03" db="EMBL/GenBank/DDBJ databases">
        <title>Genomic Encyclopedia of Type Strains, Phase IV (KMG-IV): sequencing the most valuable type-strain genomes for metagenomic binning, comparative biology and taxonomic classification.</title>
        <authorList>
            <person name="Goeker M."/>
        </authorList>
    </citation>
    <scope>NUCLEOTIDE SEQUENCE [LARGE SCALE GENOMIC DNA]</scope>
    <source>
        <strain evidence="2 3">DSM 4868</strain>
    </source>
</reference>
<feature type="transmembrane region" description="Helical" evidence="1">
    <location>
        <begin position="456"/>
        <end position="475"/>
    </location>
</feature>
<evidence type="ECO:0000256" key="1">
    <source>
        <dbReference type="SAM" id="Phobius"/>
    </source>
</evidence>
<name>A0A4R2KK96_9RHOB</name>
<keyword evidence="1" id="KW-0472">Membrane</keyword>
<dbReference type="RefSeq" id="WP_132542334.1">
    <property type="nucleotide sequence ID" value="NZ_SLWW01000003.1"/>
</dbReference>
<comment type="caution">
    <text evidence="2">The sequence shown here is derived from an EMBL/GenBank/DDBJ whole genome shotgun (WGS) entry which is preliminary data.</text>
</comment>
<accession>A0A4R2KK96</accession>
<feature type="transmembrane region" description="Helical" evidence="1">
    <location>
        <begin position="407"/>
        <end position="426"/>
    </location>
</feature>
<sequence>MPVIEFETFNHFAVPVSLFLGIGILLDKVVGSPQVELERRRIPELFPVLEAVYNIVFRRLFGANFFSAEYLFRSFIFSIIAFTAISLFLIGRYVDDPKELFSWFQSFLFIYCAIANFLFDSVLIKMLGFFLGWAIEQKDRLRFVLVSFLGLFGTVQLFAIAAPLLLLPLIISLNAVYNFSISGESFVKVYEIDKYTDDGLSRFEISVKSNVERSRIGGSSSFIYFETEDDLVFFDAISPIDHYINDRTPVKISLFTDRSAAEVVLLTESGGGPIADSEWMKMRELVSEEIGQVDEGSFIIRVDGELRPLSVFRVHDILLGAIRQTSYVTSNITRLFYPHFGFRVVGDFFALPGYNPYLYDRICYDGHYIVETKNLGDRICRTTAVQALGRSNNVYSEQYPFSRISSGVIPLSVMLLTSLLLASLLLIATATRAFAKVLFVFLKNFSLVALKYFSRAPFSISGCLLGCFFGLSFVIR</sequence>
<organism evidence="2 3">
    <name type="scientific">Rhodovulum euryhalinum</name>
    <dbReference type="NCBI Taxonomy" id="35805"/>
    <lineage>
        <taxon>Bacteria</taxon>
        <taxon>Pseudomonadati</taxon>
        <taxon>Pseudomonadota</taxon>
        <taxon>Alphaproteobacteria</taxon>
        <taxon>Rhodobacterales</taxon>
        <taxon>Paracoccaceae</taxon>
        <taxon>Rhodovulum</taxon>
    </lineage>
</organism>
<feature type="transmembrane region" description="Helical" evidence="1">
    <location>
        <begin position="70"/>
        <end position="94"/>
    </location>
</feature>
<feature type="transmembrane region" description="Helical" evidence="1">
    <location>
        <begin position="106"/>
        <end position="131"/>
    </location>
</feature>
<keyword evidence="3" id="KW-1185">Reference proteome</keyword>
<feature type="transmembrane region" description="Helical" evidence="1">
    <location>
        <begin position="12"/>
        <end position="31"/>
    </location>
</feature>
<proteinExistence type="predicted"/>
<gene>
    <name evidence="2" type="ORF">EV655_103106</name>
</gene>
<dbReference type="Proteomes" id="UP000295142">
    <property type="component" value="Unassembled WGS sequence"/>
</dbReference>
<dbReference type="AlphaFoldDB" id="A0A4R2KK96"/>
<keyword evidence="1" id="KW-1133">Transmembrane helix</keyword>
<dbReference type="EMBL" id="SLWW01000003">
    <property type="protein sequence ID" value="TCO72877.1"/>
    <property type="molecule type" value="Genomic_DNA"/>
</dbReference>
<evidence type="ECO:0000313" key="3">
    <source>
        <dbReference type="Proteomes" id="UP000295142"/>
    </source>
</evidence>
<protein>
    <submittedName>
        <fullName evidence="2">Uncharacterized protein</fullName>
    </submittedName>
</protein>